<feature type="compositionally biased region" description="Polar residues" evidence="4">
    <location>
        <begin position="20"/>
        <end position="32"/>
    </location>
</feature>
<feature type="compositionally biased region" description="Polar residues" evidence="4">
    <location>
        <begin position="143"/>
        <end position="152"/>
    </location>
</feature>
<dbReference type="SMART" id="SM00220">
    <property type="entry name" value="S_TKc"/>
    <property type="match status" value="1"/>
</dbReference>
<proteinExistence type="predicted"/>
<evidence type="ECO:0000259" key="5">
    <source>
        <dbReference type="PROSITE" id="PS50011"/>
    </source>
</evidence>
<accession>A0A7S0GFF1</accession>
<feature type="compositionally biased region" description="Polar residues" evidence="4">
    <location>
        <begin position="113"/>
        <end position="124"/>
    </location>
</feature>
<sequence>MGGNPSKYENYENDIGVSNRPDSNTNGNHTQRMNYQNNRGRLNAYNSSEDDSPGGMNDFECKNPFRIFCDPYSSAQGNGSTNVAQRKRDNAYKLMGSPLIDPPSHVRQRQHQNPKQSYLRSSMYSGIEKEESSKFLGMEDSGRSGSFESESATIHDGPTGEQELLQKYELREVLGVGSTSTCHKCVDRMTGKPYACKIIDKGQIEARFRGMIDQFHSEIDALRRLHHPNIIHLRDVYVTQSKIFIVMELMEGGEMFDYVVEKGTLTEEEASFIVRKVTSALVYMHSKNIIHRDLKPENLLLTRKPRGIHDIPEVKIIDFGLSKCMNEPVARSFLGTRGYLAPEMLQRREYTRSVDAWSLGVITFVLLCGCLPFDDDSQTVPSDDVLKRKFVLRFPRWAKNLSPSAKDLLSHLLDINPKTRYTAEQALKHPWVTGEDAPSNSILQSPGRMGVSSGGNRANTPKGPVLSPHSTKLYLQQVAKTRAHAENNCQTNHHHARRERPHLVRKTSI</sequence>
<dbReference type="CDD" id="cd05117">
    <property type="entry name" value="STKc_CAMK"/>
    <property type="match status" value="1"/>
</dbReference>
<dbReference type="SUPFAM" id="SSF56112">
    <property type="entry name" value="Protein kinase-like (PK-like)"/>
    <property type="match status" value="1"/>
</dbReference>
<dbReference type="EMBL" id="HBEL01020895">
    <property type="protein sequence ID" value="CAD8413626.1"/>
    <property type="molecule type" value="Transcribed_RNA"/>
</dbReference>
<reference evidence="6" key="1">
    <citation type="submission" date="2021-01" db="EMBL/GenBank/DDBJ databases">
        <authorList>
            <person name="Corre E."/>
            <person name="Pelletier E."/>
            <person name="Niang G."/>
            <person name="Scheremetjew M."/>
            <person name="Finn R."/>
            <person name="Kale V."/>
            <person name="Holt S."/>
            <person name="Cochrane G."/>
            <person name="Meng A."/>
            <person name="Brown T."/>
            <person name="Cohen L."/>
        </authorList>
    </citation>
    <scope>NUCLEOTIDE SEQUENCE</scope>
    <source>
        <strain evidence="6">CCAP1064/1</strain>
    </source>
</reference>
<evidence type="ECO:0000256" key="1">
    <source>
        <dbReference type="ARBA" id="ARBA00022741"/>
    </source>
</evidence>
<evidence type="ECO:0000256" key="2">
    <source>
        <dbReference type="ARBA" id="ARBA00022840"/>
    </source>
</evidence>
<feature type="region of interest" description="Disordered" evidence="4">
    <location>
        <begin position="1"/>
        <end position="32"/>
    </location>
</feature>
<dbReference type="InterPro" id="IPR000719">
    <property type="entry name" value="Prot_kinase_dom"/>
</dbReference>
<dbReference type="AlphaFoldDB" id="A0A7S0GFF1"/>
<dbReference type="PANTHER" id="PTHR24347">
    <property type="entry name" value="SERINE/THREONINE-PROTEIN KINASE"/>
    <property type="match status" value="1"/>
</dbReference>
<dbReference type="InterPro" id="IPR008271">
    <property type="entry name" value="Ser/Thr_kinase_AS"/>
</dbReference>
<feature type="binding site" evidence="3">
    <location>
        <position position="197"/>
    </location>
    <ligand>
        <name>ATP</name>
        <dbReference type="ChEBI" id="CHEBI:30616"/>
    </ligand>
</feature>
<dbReference type="InterPro" id="IPR011009">
    <property type="entry name" value="Kinase-like_dom_sf"/>
</dbReference>
<keyword evidence="2 3" id="KW-0067">ATP-binding</keyword>
<evidence type="ECO:0000313" key="6">
    <source>
        <dbReference type="EMBL" id="CAD8413626.1"/>
    </source>
</evidence>
<feature type="region of interest" description="Disordered" evidence="4">
    <location>
        <begin position="434"/>
        <end position="468"/>
    </location>
</feature>
<dbReference type="Pfam" id="PF00069">
    <property type="entry name" value="Pkinase"/>
    <property type="match status" value="1"/>
</dbReference>
<dbReference type="PROSITE" id="PS50011">
    <property type="entry name" value="PROTEIN_KINASE_DOM"/>
    <property type="match status" value="1"/>
</dbReference>
<feature type="region of interest" description="Disordered" evidence="4">
    <location>
        <begin position="100"/>
        <end position="160"/>
    </location>
</feature>
<evidence type="ECO:0000256" key="3">
    <source>
        <dbReference type="PROSITE-ProRule" id="PRU10141"/>
    </source>
</evidence>
<dbReference type="GO" id="GO:0005524">
    <property type="term" value="F:ATP binding"/>
    <property type="evidence" value="ECO:0007669"/>
    <property type="project" value="UniProtKB-UniRule"/>
</dbReference>
<protein>
    <recommendedName>
        <fullName evidence="5">Protein kinase domain-containing protein</fullName>
    </recommendedName>
</protein>
<dbReference type="FunFam" id="1.10.510.10:FF:000571">
    <property type="entry name" value="Maternal embryonic leucine zipper kinase"/>
    <property type="match status" value="1"/>
</dbReference>
<dbReference type="InterPro" id="IPR017441">
    <property type="entry name" value="Protein_kinase_ATP_BS"/>
</dbReference>
<dbReference type="GO" id="GO:0004672">
    <property type="term" value="F:protein kinase activity"/>
    <property type="evidence" value="ECO:0007669"/>
    <property type="project" value="InterPro"/>
</dbReference>
<feature type="domain" description="Protein kinase" evidence="5">
    <location>
        <begin position="168"/>
        <end position="432"/>
    </location>
</feature>
<feature type="compositionally biased region" description="Basic residues" evidence="4">
    <location>
        <begin position="492"/>
        <end position="509"/>
    </location>
</feature>
<evidence type="ECO:0000256" key="4">
    <source>
        <dbReference type="SAM" id="MobiDB-lite"/>
    </source>
</evidence>
<dbReference type="PROSITE" id="PS00108">
    <property type="entry name" value="PROTEIN_KINASE_ST"/>
    <property type="match status" value="1"/>
</dbReference>
<dbReference type="PROSITE" id="PS00107">
    <property type="entry name" value="PROTEIN_KINASE_ATP"/>
    <property type="match status" value="1"/>
</dbReference>
<name>A0A7S0GFF1_9STRA</name>
<organism evidence="6">
    <name type="scientific">Proboscia inermis</name>
    <dbReference type="NCBI Taxonomy" id="420281"/>
    <lineage>
        <taxon>Eukaryota</taxon>
        <taxon>Sar</taxon>
        <taxon>Stramenopiles</taxon>
        <taxon>Ochrophyta</taxon>
        <taxon>Bacillariophyta</taxon>
        <taxon>Coscinodiscophyceae</taxon>
        <taxon>Rhizosoleniophycidae</taxon>
        <taxon>Rhizosoleniales</taxon>
        <taxon>Rhizosoleniaceae</taxon>
        <taxon>Proboscia</taxon>
    </lineage>
</organism>
<gene>
    <name evidence="6" type="ORF">PINE0816_LOCUS9758</name>
</gene>
<feature type="region of interest" description="Disordered" evidence="4">
    <location>
        <begin position="487"/>
        <end position="509"/>
    </location>
</feature>
<dbReference type="Gene3D" id="1.10.510.10">
    <property type="entry name" value="Transferase(Phosphotransferase) domain 1"/>
    <property type="match status" value="1"/>
</dbReference>
<keyword evidence="1 3" id="KW-0547">Nucleotide-binding</keyword>